<feature type="region of interest" description="Disordered" evidence="1">
    <location>
        <begin position="345"/>
        <end position="389"/>
    </location>
</feature>
<evidence type="ECO:0000256" key="1">
    <source>
        <dbReference type="SAM" id="MobiDB-lite"/>
    </source>
</evidence>
<feature type="compositionally biased region" description="Gly residues" evidence="1">
    <location>
        <begin position="356"/>
        <end position="365"/>
    </location>
</feature>
<feature type="compositionally biased region" description="Basic residues" evidence="1">
    <location>
        <begin position="163"/>
        <end position="190"/>
    </location>
</feature>
<evidence type="ECO:0000313" key="3">
    <source>
        <dbReference type="Proteomes" id="UP000236333"/>
    </source>
</evidence>
<sequence>MDLQALKQTQQRLVDDSSASSGILTPSGRAGAAAAAPSAAAGRGGGGAGIVGLRGKGADAAKQGVKQKQKRGRGQSQAGAAAPVVAWEDPTPAEAARAACLLLWRLSGEWEARELLMAGTSALLQVLMVLLVAPSAPIRMAASGALFNLSRAPQVQLQLVRKSQRQAGRRARPAGPLLRHRVRAIGRKSKGPGPAEQGSRSAMGAAASCRRRRRKELLPILVGLLARAGPDLLQALSIGASSTAPPLPLPGGGLLGPGGAAAEPDPAPPPPRTATTSPAPESPRHPAAAAAAAAAAALLHSAGSAALMPGRILPHYQAHPHLDPDPHHLQLLALHAQTLLDTHAAQAREDAHSGRGRGGGGGGAAAPGAQPSQASHDGGADVAPPYGLEPYASEPPRTLLAAAAATPAEAVAMTLAHVAGLLRALACRPSVAAALVAPEGGPPLRRMLRALVQAGALIVSTRGALGTIISLLPQPAAAGAADAPAPGLASAGPSGALPAGLRPDSAPDGLSGGGGGGVPYDPYDDAAAAGLDAALALCTVAAHSRDVARVLAGKTTLVATLLAVLRDRRAGEAGARWVAGGSAPCVARAAPMPVGEAWGSGWAAAVRVKVLRLLCTLTNQLGDAAVRSELVADSALVPALLHCLGPQQQPAVVAAALEWLALLQQHTAFMQERMQGYGGRLSTGPPRSHAAPAKPPALQILACVLPPAARQPPTLAGTPGPTVNDFLGRVLELLRLLPPASAAAGAGPGGALTPSRGASNHGLNTGSPAGGGGGSSSSGTSGAAGVGGPGGSRGGRPSIGSISRERRPSGTATASPPGGGAAAGARAGGSPTAALNGSLRGGAGAGTAGGAAGVAGGAPGGASGVGSLNNSLRSHPHGNATNRGGVGTPAVAGAAPAGPDLAAGSPLVAAAAAVALQGLASGSPAVCVQLCAMPGLVQSLLRHVQAVLEQLADE</sequence>
<feature type="compositionally biased region" description="Polar residues" evidence="1">
    <location>
        <begin position="1"/>
        <end position="24"/>
    </location>
</feature>
<feature type="compositionally biased region" description="Gly residues" evidence="1">
    <location>
        <begin position="250"/>
        <end position="259"/>
    </location>
</feature>
<comment type="caution">
    <text evidence="2">The sequence shown here is derived from an EMBL/GenBank/DDBJ whole genome shotgun (WGS) entry which is preliminary data.</text>
</comment>
<dbReference type="EMBL" id="PGGS01000009">
    <property type="protein sequence ID" value="PNH12400.1"/>
    <property type="molecule type" value="Genomic_DNA"/>
</dbReference>
<protein>
    <submittedName>
        <fullName evidence="2">Uncharacterized protein</fullName>
    </submittedName>
</protein>
<reference evidence="2 3" key="1">
    <citation type="journal article" date="2017" name="Mol. Biol. Evol.">
        <title>The 4-celled Tetrabaena socialis nuclear genome reveals the essential components for genetic control of cell number at the origin of multicellularity in the volvocine lineage.</title>
        <authorList>
            <person name="Featherston J."/>
            <person name="Arakaki Y."/>
            <person name="Hanschen E.R."/>
            <person name="Ferris P.J."/>
            <person name="Michod R.E."/>
            <person name="Olson B.J.S.C."/>
            <person name="Nozaki H."/>
            <person name="Durand P.M."/>
        </authorList>
    </citation>
    <scope>NUCLEOTIDE SEQUENCE [LARGE SCALE GENOMIC DNA]</scope>
    <source>
        <strain evidence="2 3">NIES-571</strain>
    </source>
</reference>
<dbReference type="SUPFAM" id="SSF48371">
    <property type="entry name" value="ARM repeat"/>
    <property type="match status" value="1"/>
</dbReference>
<feature type="region of interest" description="Disordered" evidence="1">
    <location>
        <begin position="482"/>
        <end position="515"/>
    </location>
</feature>
<feature type="compositionally biased region" description="Polar residues" evidence="1">
    <location>
        <begin position="756"/>
        <end position="765"/>
    </location>
</feature>
<evidence type="ECO:0000313" key="2">
    <source>
        <dbReference type="EMBL" id="PNH12400.1"/>
    </source>
</evidence>
<keyword evidence="3" id="KW-1185">Reference proteome</keyword>
<dbReference type="OrthoDB" id="542496at2759"/>
<feature type="region of interest" description="Disordered" evidence="1">
    <location>
        <begin position="61"/>
        <end position="83"/>
    </location>
</feature>
<feature type="region of interest" description="Disordered" evidence="1">
    <location>
        <begin position="742"/>
        <end position="833"/>
    </location>
</feature>
<dbReference type="InterPro" id="IPR016024">
    <property type="entry name" value="ARM-type_fold"/>
</dbReference>
<proteinExistence type="predicted"/>
<name>A0A2J8AIQ3_9CHLO</name>
<feature type="compositionally biased region" description="Low complexity" evidence="1">
    <location>
        <begin position="273"/>
        <end position="289"/>
    </location>
</feature>
<accession>A0A2J8AIQ3</accession>
<dbReference type="Gene3D" id="1.25.10.10">
    <property type="entry name" value="Leucine-rich Repeat Variant"/>
    <property type="match status" value="1"/>
</dbReference>
<feature type="region of interest" description="Disordered" evidence="1">
    <location>
        <begin position="248"/>
        <end position="289"/>
    </location>
</feature>
<feature type="region of interest" description="Disordered" evidence="1">
    <location>
        <begin position="866"/>
        <end position="887"/>
    </location>
</feature>
<feature type="region of interest" description="Disordered" evidence="1">
    <location>
        <begin position="163"/>
        <end position="208"/>
    </location>
</feature>
<organism evidence="2 3">
    <name type="scientific">Tetrabaena socialis</name>
    <dbReference type="NCBI Taxonomy" id="47790"/>
    <lineage>
        <taxon>Eukaryota</taxon>
        <taxon>Viridiplantae</taxon>
        <taxon>Chlorophyta</taxon>
        <taxon>core chlorophytes</taxon>
        <taxon>Chlorophyceae</taxon>
        <taxon>CS clade</taxon>
        <taxon>Chlamydomonadales</taxon>
        <taxon>Tetrabaenaceae</taxon>
        <taxon>Tetrabaena</taxon>
    </lineage>
</organism>
<dbReference type="InterPro" id="IPR011989">
    <property type="entry name" value="ARM-like"/>
</dbReference>
<feature type="compositionally biased region" description="Low complexity" evidence="1">
    <location>
        <begin position="366"/>
        <end position="376"/>
    </location>
</feature>
<gene>
    <name evidence="2" type="ORF">TSOC_000708</name>
</gene>
<feature type="compositionally biased region" description="Gly residues" evidence="1">
    <location>
        <begin position="768"/>
        <end position="794"/>
    </location>
</feature>
<dbReference type="Proteomes" id="UP000236333">
    <property type="component" value="Unassembled WGS sequence"/>
</dbReference>
<feature type="compositionally biased region" description="Low complexity" evidence="1">
    <location>
        <begin position="823"/>
        <end position="833"/>
    </location>
</feature>
<feature type="non-terminal residue" evidence="2">
    <location>
        <position position="954"/>
    </location>
</feature>
<feature type="compositionally biased region" description="Low complexity" evidence="1">
    <location>
        <begin position="482"/>
        <end position="509"/>
    </location>
</feature>
<feature type="region of interest" description="Disordered" evidence="1">
    <location>
        <begin position="1"/>
        <end position="29"/>
    </location>
</feature>
<dbReference type="AlphaFoldDB" id="A0A2J8AIQ3"/>